<keyword evidence="3" id="KW-0805">Transcription regulation</keyword>
<feature type="region of interest" description="Disordered" evidence="7">
    <location>
        <begin position="94"/>
        <end position="116"/>
    </location>
</feature>
<evidence type="ECO:0000256" key="6">
    <source>
        <dbReference type="ARBA" id="ARBA00023242"/>
    </source>
</evidence>
<feature type="compositionally biased region" description="Basic residues" evidence="7">
    <location>
        <begin position="249"/>
        <end position="262"/>
    </location>
</feature>
<dbReference type="InterPro" id="IPR004827">
    <property type="entry name" value="bZIP"/>
</dbReference>
<dbReference type="Proteomes" id="UP001174909">
    <property type="component" value="Unassembled WGS sequence"/>
</dbReference>
<sequence>MDIPTFTGPPVPDAAYPYGDELVEFLDPPVSPDPLGVLKLSSLQTEDGYTPAVFPPFPFDQDDLDWMSNDCLLLTPEEQENDVSFIQPQFQAPYSSFSLPTPDASSPSTPVSSYGQDPEVLDALSLISDSTDSQLGPPSHILPQFESHSPLPSPSNYNTSPAYSFSCDPTLLPSPLPLPGSPDDSYLSRCSGSPFPSSPSSPDLIDLTKTEGIRDLLTRGNTEDETPTESSEKKRHSDPDTPAASEPRGKRRKLSKVAKKERKKEQNKKAALRYRQRKRGESEIIEDKRDELEALNSDLKQQVKALSVEISYLKNLWREVAAVREQRS</sequence>
<dbReference type="PANTHER" id="PTHR13044:SF14">
    <property type="entry name" value="CRYPTOCEPHAL, ISOFORM A"/>
    <property type="match status" value="1"/>
</dbReference>
<protein>
    <submittedName>
        <fullName evidence="9">Cyclic AMP-dependent transcription factor ATF-5</fullName>
    </submittedName>
</protein>
<feature type="compositionally biased region" description="Basic and acidic residues" evidence="7">
    <location>
        <begin position="206"/>
        <end position="217"/>
    </location>
</feature>
<dbReference type="PROSITE" id="PS50217">
    <property type="entry name" value="BZIP"/>
    <property type="match status" value="1"/>
</dbReference>
<accession>A0AA35SNE8</accession>
<keyword evidence="10" id="KW-1185">Reference proteome</keyword>
<evidence type="ECO:0000259" key="8">
    <source>
        <dbReference type="PROSITE" id="PS50217"/>
    </source>
</evidence>
<dbReference type="EMBL" id="CASHTH010002640">
    <property type="protein sequence ID" value="CAI8033058.1"/>
    <property type="molecule type" value="Genomic_DNA"/>
</dbReference>
<organism evidence="9 10">
    <name type="scientific">Geodia barretti</name>
    <name type="common">Barrett's horny sponge</name>
    <dbReference type="NCBI Taxonomy" id="519541"/>
    <lineage>
        <taxon>Eukaryota</taxon>
        <taxon>Metazoa</taxon>
        <taxon>Porifera</taxon>
        <taxon>Demospongiae</taxon>
        <taxon>Heteroscleromorpha</taxon>
        <taxon>Tetractinellida</taxon>
        <taxon>Astrophorina</taxon>
        <taxon>Geodiidae</taxon>
        <taxon>Geodia</taxon>
    </lineage>
</organism>
<feature type="compositionally biased region" description="Basic and acidic residues" evidence="7">
    <location>
        <begin position="230"/>
        <end position="239"/>
    </location>
</feature>
<dbReference type="AlphaFoldDB" id="A0AA35SNE8"/>
<dbReference type="GO" id="GO:0005634">
    <property type="term" value="C:nucleus"/>
    <property type="evidence" value="ECO:0007669"/>
    <property type="project" value="UniProtKB-SubCell"/>
</dbReference>
<feature type="compositionally biased region" description="Polar residues" evidence="7">
    <location>
        <begin position="94"/>
        <end position="115"/>
    </location>
</feature>
<dbReference type="GO" id="GO:0000977">
    <property type="term" value="F:RNA polymerase II transcription regulatory region sequence-specific DNA binding"/>
    <property type="evidence" value="ECO:0007669"/>
    <property type="project" value="TreeGrafter"/>
</dbReference>
<proteinExistence type="inferred from homology"/>
<feature type="compositionally biased region" description="Low complexity" evidence="7">
    <location>
        <begin position="181"/>
        <end position="202"/>
    </location>
</feature>
<name>A0AA35SNE8_GEOBA</name>
<evidence type="ECO:0000256" key="3">
    <source>
        <dbReference type="ARBA" id="ARBA00023015"/>
    </source>
</evidence>
<evidence type="ECO:0000256" key="1">
    <source>
        <dbReference type="ARBA" id="ARBA00004123"/>
    </source>
</evidence>
<gene>
    <name evidence="9" type="ORF">GBAR_LOCUS18644</name>
</gene>
<dbReference type="SMART" id="SM00338">
    <property type="entry name" value="BRLZ"/>
    <property type="match status" value="1"/>
</dbReference>
<dbReference type="Pfam" id="PF00170">
    <property type="entry name" value="bZIP_1"/>
    <property type="match status" value="1"/>
</dbReference>
<dbReference type="PANTHER" id="PTHR13044">
    <property type="entry name" value="ACTIVATING TRANSCRIPTION FACTOR ATF 4/5"/>
    <property type="match status" value="1"/>
</dbReference>
<evidence type="ECO:0000313" key="9">
    <source>
        <dbReference type="EMBL" id="CAI8033058.1"/>
    </source>
</evidence>
<dbReference type="SUPFAM" id="SSF57959">
    <property type="entry name" value="Leucine zipper domain"/>
    <property type="match status" value="1"/>
</dbReference>
<comment type="subcellular location">
    <subcellularLocation>
        <location evidence="1">Nucleus</location>
    </subcellularLocation>
</comment>
<evidence type="ECO:0000256" key="2">
    <source>
        <dbReference type="ARBA" id="ARBA00007163"/>
    </source>
</evidence>
<comment type="caution">
    <text evidence="9">The sequence shown here is derived from an EMBL/GenBank/DDBJ whole genome shotgun (WGS) entry which is preliminary data.</text>
</comment>
<keyword evidence="6" id="KW-0539">Nucleus</keyword>
<evidence type="ECO:0000313" key="10">
    <source>
        <dbReference type="Proteomes" id="UP001174909"/>
    </source>
</evidence>
<comment type="similarity">
    <text evidence="2">Belongs to the bZIP family.</text>
</comment>
<reference evidence="9" key="1">
    <citation type="submission" date="2023-03" db="EMBL/GenBank/DDBJ databases">
        <authorList>
            <person name="Steffen K."/>
            <person name="Cardenas P."/>
        </authorList>
    </citation>
    <scope>NUCLEOTIDE SEQUENCE</scope>
</reference>
<feature type="compositionally biased region" description="Basic residues" evidence="7">
    <location>
        <begin position="269"/>
        <end position="278"/>
    </location>
</feature>
<keyword evidence="5" id="KW-0804">Transcription</keyword>
<evidence type="ECO:0000256" key="4">
    <source>
        <dbReference type="ARBA" id="ARBA00023125"/>
    </source>
</evidence>
<dbReference type="GO" id="GO:0001228">
    <property type="term" value="F:DNA-binding transcription activator activity, RNA polymerase II-specific"/>
    <property type="evidence" value="ECO:0007669"/>
    <property type="project" value="TreeGrafter"/>
</dbReference>
<dbReference type="Gene3D" id="1.20.5.170">
    <property type="match status" value="1"/>
</dbReference>
<evidence type="ECO:0000256" key="7">
    <source>
        <dbReference type="SAM" id="MobiDB-lite"/>
    </source>
</evidence>
<dbReference type="CDD" id="cd14692">
    <property type="entry name" value="bZIP_ATF4"/>
    <property type="match status" value="1"/>
</dbReference>
<feature type="domain" description="BZIP" evidence="8">
    <location>
        <begin position="257"/>
        <end position="320"/>
    </location>
</feature>
<dbReference type="InterPro" id="IPR046347">
    <property type="entry name" value="bZIP_sf"/>
</dbReference>
<keyword evidence="4" id="KW-0238">DNA-binding</keyword>
<feature type="compositionally biased region" description="Polar residues" evidence="7">
    <location>
        <begin position="154"/>
        <end position="163"/>
    </location>
</feature>
<feature type="region of interest" description="Disordered" evidence="7">
    <location>
        <begin position="129"/>
        <end position="283"/>
    </location>
</feature>
<evidence type="ECO:0000256" key="5">
    <source>
        <dbReference type="ARBA" id="ARBA00023163"/>
    </source>
</evidence>